<dbReference type="Pfam" id="PF10105">
    <property type="entry name" value="DUF2344"/>
    <property type="match status" value="1"/>
</dbReference>
<accession>A0A161Q9Z4</accession>
<dbReference type="InterPro" id="IPR018768">
    <property type="entry name" value="DUF2344"/>
</dbReference>
<organism evidence="2 3">
    <name type="scientific">Thermovenabulum gondwanense</name>
    <dbReference type="NCBI Taxonomy" id="520767"/>
    <lineage>
        <taxon>Bacteria</taxon>
        <taxon>Bacillati</taxon>
        <taxon>Bacillota</taxon>
        <taxon>Clostridia</taxon>
        <taxon>Thermosediminibacterales</taxon>
        <taxon>Thermosediminibacteraceae</taxon>
        <taxon>Thermovenabulum</taxon>
    </lineage>
</organism>
<feature type="domain" description="DUF2344" evidence="1">
    <location>
        <begin position="3"/>
        <end position="188"/>
    </location>
</feature>
<evidence type="ECO:0000259" key="1">
    <source>
        <dbReference type="Pfam" id="PF10105"/>
    </source>
</evidence>
<reference evidence="2 3" key="1">
    <citation type="submission" date="2015-12" db="EMBL/GenBank/DDBJ databases">
        <title>Draft genome of Thermovenabulum gondwanense isolated from a red thermophilic microbial mat colonisisng an outflow channel of a bore well.</title>
        <authorList>
            <person name="Patel B.K."/>
        </authorList>
    </citation>
    <scope>NUCLEOTIDE SEQUENCE [LARGE SCALE GENOMIC DNA]</scope>
    <source>
        <strain evidence="2 3">R270</strain>
    </source>
</reference>
<dbReference type="STRING" id="520767.ATZ99_18240"/>
<sequence>MVYRIRLAKGSEVKYISQLDFARTIERALRRAKLRVKYSKGFNKKPVITYGPALTIGITSAAEYIDVDFEENISGDDLKERLNYVLPEGIKVLGTKENNGLIPLFKLNRSVFTSKIIFDDVIDRELLEKTIKEIRDGMEIYVKKRTHKEEKLVNIAPLIHNVFLREFNFNEATVIMELSSGQEGSANPIHVIQKMAEYLNLNDLAFYVNRDETYFQEDGNRIFPM</sequence>
<keyword evidence="3" id="KW-1185">Reference proteome</keyword>
<gene>
    <name evidence="2" type="ORF">ATZ99_18240</name>
</gene>
<dbReference type="AlphaFoldDB" id="A0A161Q9Z4"/>
<dbReference type="RefSeq" id="WP_068748937.1">
    <property type="nucleotide sequence ID" value="NZ_LOHZ01000040.1"/>
</dbReference>
<evidence type="ECO:0000313" key="2">
    <source>
        <dbReference type="EMBL" id="KYO64766.1"/>
    </source>
</evidence>
<dbReference type="NCBIfam" id="TIGR03936">
    <property type="entry name" value="sam_1_link_chp"/>
    <property type="match status" value="1"/>
</dbReference>
<dbReference type="Proteomes" id="UP000075737">
    <property type="component" value="Unassembled WGS sequence"/>
</dbReference>
<name>A0A161Q9Z4_9FIRM</name>
<proteinExistence type="predicted"/>
<comment type="caution">
    <text evidence="2">The sequence shown here is derived from an EMBL/GenBank/DDBJ whole genome shotgun (WGS) entry which is preliminary data.</text>
</comment>
<dbReference type="EMBL" id="LOHZ01000040">
    <property type="protein sequence ID" value="KYO64766.1"/>
    <property type="molecule type" value="Genomic_DNA"/>
</dbReference>
<evidence type="ECO:0000313" key="3">
    <source>
        <dbReference type="Proteomes" id="UP000075737"/>
    </source>
</evidence>
<protein>
    <recommendedName>
        <fullName evidence="1">DUF2344 domain-containing protein</fullName>
    </recommendedName>
</protein>